<feature type="domain" description="Histidine kinase" evidence="12">
    <location>
        <begin position="281"/>
        <end position="502"/>
    </location>
</feature>
<dbReference type="CDD" id="cd00082">
    <property type="entry name" value="HisKA"/>
    <property type="match status" value="1"/>
</dbReference>
<dbReference type="InterPro" id="IPR003660">
    <property type="entry name" value="HAMP_dom"/>
</dbReference>
<evidence type="ECO:0000313" key="17">
    <source>
        <dbReference type="Proteomes" id="UP001273505"/>
    </source>
</evidence>
<name>A0ABU4RW03_9GAMM</name>
<dbReference type="SMART" id="SM00073">
    <property type="entry name" value="HPT"/>
    <property type="match status" value="1"/>
</dbReference>
<feature type="transmembrane region" description="Helical" evidence="11">
    <location>
        <begin position="12"/>
        <end position="34"/>
    </location>
</feature>
<dbReference type="Gene3D" id="3.30.565.10">
    <property type="entry name" value="Histidine kinase-like ATPase, C-terminal domain"/>
    <property type="match status" value="1"/>
</dbReference>
<reference evidence="16 17" key="1">
    <citation type="submission" date="2023-11" db="EMBL/GenBank/DDBJ databases">
        <title>Gilvimarinus fulvus sp. nov., isolated from the surface of Kelp.</title>
        <authorList>
            <person name="Sun Y.Y."/>
            <person name="Gong Y."/>
            <person name="Du Z.J."/>
        </authorList>
    </citation>
    <scope>NUCLEOTIDE SEQUENCE [LARGE SCALE GENOMIC DNA]</scope>
    <source>
        <strain evidence="16 17">SDUM040013</strain>
    </source>
</reference>
<feature type="transmembrane region" description="Helical" evidence="11">
    <location>
        <begin position="158"/>
        <end position="178"/>
    </location>
</feature>
<dbReference type="InterPro" id="IPR003661">
    <property type="entry name" value="HisK_dim/P_dom"/>
</dbReference>
<feature type="domain" description="HAMP" evidence="14">
    <location>
        <begin position="182"/>
        <end position="234"/>
    </location>
</feature>
<evidence type="ECO:0000259" key="13">
    <source>
        <dbReference type="PROSITE" id="PS50110"/>
    </source>
</evidence>
<proteinExistence type="predicted"/>
<dbReference type="CDD" id="cd00088">
    <property type="entry name" value="HPT"/>
    <property type="match status" value="1"/>
</dbReference>
<evidence type="ECO:0000256" key="3">
    <source>
        <dbReference type="ARBA" id="ARBA00012438"/>
    </source>
</evidence>
<dbReference type="Proteomes" id="UP001273505">
    <property type="component" value="Unassembled WGS sequence"/>
</dbReference>
<keyword evidence="17" id="KW-1185">Reference proteome</keyword>
<dbReference type="InterPro" id="IPR011006">
    <property type="entry name" value="CheY-like_superfamily"/>
</dbReference>
<dbReference type="PANTHER" id="PTHR45339:SF5">
    <property type="entry name" value="HISTIDINE KINASE"/>
    <property type="match status" value="1"/>
</dbReference>
<dbReference type="InterPro" id="IPR036890">
    <property type="entry name" value="HATPase_C_sf"/>
</dbReference>
<dbReference type="Pfam" id="PF00672">
    <property type="entry name" value="HAMP"/>
    <property type="match status" value="1"/>
</dbReference>
<evidence type="ECO:0000259" key="15">
    <source>
        <dbReference type="PROSITE" id="PS50894"/>
    </source>
</evidence>
<evidence type="ECO:0000256" key="5">
    <source>
        <dbReference type="ARBA" id="ARBA00022679"/>
    </source>
</evidence>
<dbReference type="PROSITE" id="PS50110">
    <property type="entry name" value="RESPONSE_REGULATORY"/>
    <property type="match status" value="1"/>
</dbReference>
<dbReference type="Pfam" id="PF02518">
    <property type="entry name" value="HATPase_c"/>
    <property type="match status" value="1"/>
</dbReference>
<keyword evidence="11" id="KW-1133">Transmembrane helix</keyword>
<keyword evidence="11" id="KW-0472">Membrane</keyword>
<evidence type="ECO:0000256" key="1">
    <source>
        <dbReference type="ARBA" id="ARBA00000085"/>
    </source>
</evidence>
<dbReference type="SUPFAM" id="SSF55874">
    <property type="entry name" value="ATPase domain of HSP90 chaperone/DNA topoisomerase II/histidine kinase"/>
    <property type="match status" value="1"/>
</dbReference>
<dbReference type="SMART" id="SM00448">
    <property type="entry name" value="REC"/>
    <property type="match status" value="1"/>
</dbReference>
<evidence type="ECO:0000256" key="6">
    <source>
        <dbReference type="ARBA" id="ARBA00022777"/>
    </source>
</evidence>
<keyword evidence="5" id="KW-0808">Transferase</keyword>
<evidence type="ECO:0000256" key="11">
    <source>
        <dbReference type="SAM" id="Phobius"/>
    </source>
</evidence>
<dbReference type="PRINTS" id="PR00344">
    <property type="entry name" value="BCTRLSENSOR"/>
</dbReference>
<dbReference type="PANTHER" id="PTHR45339">
    <property type="entry name" value="HYBRID SIGNAL TRANSDUCTION HISTIDINE KINASE J"/>
    <property type="match status" value="1"/>
</dbReference>
<dbReference type="PROSITE" id="PS50894">
    <property type="entry name" value="HPT"/>
    <property type="match status" value="1"/>
</dbReference>
<dbReference type="PROSITE" id="PS50885">
    <property type="entry name" value="HAMP"/>
    <property type="match status" value="1"/>
</dbReference>
<keyword evidence="6" id="KW-0418">Kinase</keyword>
<dbReference type="CDD" id="cd16922">
    <property type="entry name" value="HATPase_EvgS-ArcB-TorS-like"/>
    <property type="match status" value="1"/>
</dbReference>
<comment type="subcellular location">
    <subcellularLocation>
        <location evidence="2">Membrane</location>
    </subcellularLocation>
</comment>
<evidence type="ECO:0000256" key="4">
    <source>
        <dbReference type="ARBA" id="ARBA00022553"/>
    </source>
</evidence>
<keyword evidence="7" id="KW-0902">Two-component regulatory system</keyword>
<dbReference type="EMBL" id="JAXAFO010000009">
    <property type="protein sequence ID" value="MDX6849055.1"/>
    <property type="molecule type" value="Genomic_DNA"/>
</dbReference>
<accession>A0ABU4RW03</accession>
<comment type="catalytic activity">
    <reaction evidence="1">
        <text>ATP + protein L-histidine = ADP + protein N-phospho-L-histidine.</text>
        <dbReference type="EC" id="2.7.13.3"/>
    </reaction>
</comment>
<dbReference type="SMART" id="SM00387">
    <property type="entry name" value="HATPase_c"/>
    <property type="match status" value="1"/>
</dbReference>
<dbReference type="EC" id="2.7.13.3" evidence="3"/>
<dbReference type="SUPFAM" id="SSF47384">
    <property type="entry name" value="Homodimeric domain of signal transducing histidine kinase"/>
    <property type="match status" value="1"/>
</dbReference>
<keyword evidence="4 9" id="KW-0597">Phosphoprotein</keyword>
<dbReference type="CDD" id="cd06225">
    <property type="entry name" value="HAMP"/>
    <property type="match status" value="1"/>
</dbReference>
<dbReference type="Gene3D" id="6.10.340.10">
    <property type="match status" value="1"/>
</dbReference>
<evidence type="ECO:0000256" key="7">
    <source>
        <dbReference type="ARBA" id="ARBA00023012"/>
    </source>
</evidence>
<dbReference type="SMART" id="SM00304">
    <property type="entry name" value="HAMP"/>
    <property type="match status" value="1"/>
</dbReference>
<organism evidence="16 17">
    <name type="scientific">Gilvimarinus gilvus</name>
    <dbReference type="NCBI Taxonomy" id="3058038"/>
    <lineage>
        <taxon>Bacteria</taxon>
        <taxon>Pseudomonadati</taxon>
        <taxon>Pseudomonadota</taxon>
        <taxon>Gammaproteobacteria</taxon>
        <taxon>Cellvibrionales</taxon>
        <taxon>Cellvibrionaceae</taxon>
        <taxon>Gilvimarinus</taxon>
    </lineage>
</organism>
<dbReference type="SUPFAM" id="SSF47226">
    <property type="entry name" value="Histidine-containing phosphotransfer domain, HPT domain"/>
    <property type="match status" value="1"/>
</dbReference>
<sequence length="928" mass="102454">MKTTSVKTEVWRLILLPAISIILLLSGTLTFLFVSKLDSFIDQRGRLLAEKTSHLAHIALSANDPVLLDALVKATLEEPLVRAIHVYDGANKQNYHVGPRFLAAKPGSTVPNGPGHEVQTTDSTRYHHPIVNRNGQLEMGWLEIELLLSSYWITVYQMLLIVVLAAMACLLLAGYLAVKLNANITHPLNLIRSTVEKLSAGQLNARVNGSFAYEFECLGAAVNQMASAQEEAQGDMQNHIEQSMEDLRETLETIEVQNIELDMARKEALAASQIKSEFLANTSHEIRTPLNGIIGFTNLALKTSLDEKQRGYIQTIHDSAHNLLTVINDILDFSKIESGKLVLDYAPLPLRQVVEAAVETLALDASEKGLQIVTVIDNNIPPQLMGDPLRFSQILSNLLGNAVKFSERGTISLEFNLVHFEENQVTLKGIVSDEGIGLTQEQKTQLFSAFAQADTSISREYGGTGLGLAICKGLVNRMQGEIGVESEADQGASFWFTLTLGVDPHYLPLDHARLLNTTALVCSENDAAYRQLQSLLESWQGQCKRVASIHDIFPTLRSERTQGNTYQLLILDISPGERRLPPALLANLAEQLSLEFNSKVVVCCIASQRNVFNQHAENHSIPFVLKPVHAEQLLETISQSLGLHLSHKPTTDTTDRSSINVLLVDDNEANLQLTTEFLNDLGVSVSQAVSGAQALELLDRSDFDIIFMDIQMPGMDGMETTRRIRNKEQDQNGRKRTPIVALTAHTVTEQKTALLIAGMDDCIRKPVTEDQLEHMLSRWTGMPSQLLFSTCAPGSSDTLSNDPSSPVNLPQCLSLANHKADLARDMLSMLIGSLEEEKLAINQAYQHKNWEQLQELIHKLYGSCCYTGVPHLRSLSGLLDKLLQAGQTDNLDAELVTLNKAIDHILEWSQNQDIAQTFDSIIEAETSA</sequence>
<feature type="domain" description="Response regulatory" evidence="13">
    <location>
        <begin position="660"/>
        <end position="780"/>
    </location>
</feature>
<evidence type="ECO:0000256" key="9">
    <source>
        <dbReference type="PROSITE-ProRule" id="PRU00169"/>
    </source>
</evidence>
<protein>
    <recommendedName>
        <fullName evidence="3">histidine kinase</fullName>
        <ecNumber evidence="3">2.7.13.3</ecNumber>
    </recommendedName>
</protein>
<keyword evidence="10" id="KW-0175">Coiled coil</keyword>
<evidence type="ECO:0000256" key="10">
    <source>
        <dbReference type="SAM" id="Coils"/>
    </source>
</evidence>
<evidence type="ECO:0000256" key="8">
    <source>
        <dbReference type="PROSITE-ProRule" id="PRU00110"/>
    </source>
</evidence>
<dbReference type="Pfam" id="PF00072">
    <property type="entry name" value="Response_reg"/>
    <property type="match status" value="1"/>
</dbReference>
<dbReference type="InterPro" id="IPR001789">
    <property type="entry name" value="Sig_transdc_resp-reg_receiver"/>
</dbReference>
<gene>
    <name evidence="16" type="ORF">SCD92_06765</name>
</gene>
<evidence type="ECO:0000256" key="2">
    <source>
        <dbReference type="ARBA" id="ARBA00004370"/>
    </source>
</evidence>
<dbReference type="InterPro" id="IPR036097">
    <property type="entry name" value="HisK_dim/P_sf"/>
</dbReference>
<feature type="modified residue" description="4-aspartylphosphate" evidence="9">
    <location>
        <position position="709"/>
    </location>
</feature>
<dbReference type="CDD" id="cd17546">
    <property type="entry name" value="REC_hyHK_CKI1_RcsC-like"/>
    <property type="match status" value="1"/>
</dbReference>
<feature type="coiled-coil region" evidence="10">
    <location>
        <begin position="237"/>
        <end position="267"/>
    </location>
</feature>
<dbReference type="SMART" id="SM00388">
    <property type="entry name" value="HisKA"/>
    <property type="match status" value="1"/>
</dbReference>
<dbReference type="InterPro" id="IPR004358">
    <property type="entry name" value="Sig_transdc_His_kin-like_C"/>
</dbReference>
<dbReference type="PROSITE" id="PS50109">
    <property type="entry name" value="HIS_KIN"/>
    <property type="match status" value="1"/>
</dbReference>
<evidence type="ECO:0000259" key="14">
    <source>
        <dbReference type="PROSITE" id="PS50885"/>
    </source>
</evidence>
<keyword evidence="11" id="KW-0812">Transmembrane</keyword>
<dbReference type="Gene3D" id="1.10.287.130">
    <property type="match status" value="1"/>
</dbReference>
<dbReference type="RefSeq" id="WP_302722668.1">
    <property type="nucleotide sequence ID" value="NZ_JAULRU010000569.1"/>
</dbReference>
<evidence type="ECO:0000259" key="12">
    <source>
        <dbReference type="PROSITE" id="PS50109"/>
    </source>
</evidence>
<dbReference type="InterPro" id="IPR036641">
    <property type="entry name" value="HPT_dom_sf"/>
</dbReference>
<dbReference type="Pfam" id="PF01627">
    <property type="entry name" value="Hpt"/>
    <property type="match status" value="1"/>
</dbReference>
<dbReference type="SUPFAM" id="SSF52172">
    <property type="entry name" value="CheY-like"/>
    <property type="match status" value="1"/>
</dbReference>
<evidence type="ECO:0000313" key="16">
    <source>
        <dbReference type="EMBL" id="MDX6849055.1"/>
    </source>
</evidence>
<dbReference type="Gene3D" id="3.40.50.2300">
    <property type="match status" value="1"/>
</dbReference>
<comment type="caution">
    <text evidence="16">The sequence shown here is derived from an EMBL/GenBank/DDBJ whole genome shotgun (WGS) entry which is preliminary data.</text>
</comment>
<dbReference type="Gene3D" id="1.20.120.160">
    <property type="entry name" value="HPT domain"/>
    <property type="match status" value="1"/>
</dbReference>
<dbReference type="InterPro" id="IPR003594">
    <property type="entry name" value="HATPase_dom"/>
</dbReference>
<dbReference type="Pfam" id="PF00512">
    <property type="entry name" value="HisKA"/>
    <property type="match status" value="1"/>
</dbReference>
<dbReference type="InterPro" id="IPR008207">
    <property type="entry name" value="Sig_transdc_His_kin_Hpt_dom"/>
</dbReference>
<feature type="domain" description="HPt" evidence="15">
    <location>
        <begin position="819"/>
        <end position="912"/>
    </location>
</feature>
<feature type="modified residue" description="Phosphohistidine" evidence="8">
    <location>
        <position position="858"/>
    </location>
</feature>
<dbReference type="InterPro" id="IPR005467">
    <property type="entry name" value="His_kinase_dom"/>
</dbReference>